<name>A0ABT2JFC5_9PSEU</name>
<dbReference type="PANTHER" id="PTHR23028:SF53">
    <property type="entry name" value="ACYL_TRANSF_3 DOMAIN-CONTAINING PROTEIN"/>
    <property type="match status" value="1"/>
</dbReference>
<keyword evidence="2" id="KW-0472">Membrane</keyword>
<feature type="transmembrane region" description="Helical" evidence="2">
    <location>
        <begin position="204"/>
        <end position="221"/>
    </location>
</feature>
<proteinExistence type="predicted"/>
<keyword evidence="5" id="KW-1185">Reference proteome</keyword>
<feature type="domain" description="Acyltransferase 3" evidence="3">
    <location>
        <begin position="39"/>
        <end position="360"/>
    </location>
</feature>
<dbReference type="Proteomes" id="UP001156441">
    <property type="component" value="Unassembled WGS sequence"/>
</dbReference>
<dbReference type="Pfam" id="PF01757">
    <property type="entry name" value="Acyl_transf_3"/>
    <property type="match status" value="1"/>
</dbReference>
<gene>
    <name evidence="4" type="ORF">JT362_26005</name>
</gene>
<evidence type="ECO:0000313" key="4">
    <source>
        <dbReference type="EMBL" id="MCT2586581.1"/>
    </source>
</evidence>
<feature type="transmembrane region" description="Helical" evidence="2">
    <location>
        <begin position="288"/>
        <end position="306"/>
    </location>
</feature>
<evidence type="ECO:0000313" key="5">
    <source>
        <dbReference type="Proteomes" id="UP001156441"/>
    </source>
</evidence>
<evidence type="ECO:0000259" key="3">
    <source>
        <dbReference type="Pfam" id="PF01757"/>
    </source>
</evidence>
<dbReference type="RefSeq" id="WP_260194404.1">
    <property type="nucleotide sequence ID" value="NZ_JAFFZE010000019.1"/>
</dbReference>
<sequence length="388" mass="42316">MSEQLAARPHDPDITQPLPRVVQPPPPTPDRTGKGRRLDGLDVLRAVASLLVLYTHISPWYKLQDDPLGISTVLDEWVIGPLRLNDDFGFIGVSLFFVISGFVMAHVATKERVAEFAVKRLLRIFPGLMAAVLLAWVLVVTGALSVPVDDGESVGFDDLLANLVLANFFVDGYVPLLGVAWTLVIQLGIYAMMGALLFLFRRDAWIAVAVQITLCSVIASVTTTLDELAARSISHIGTFGTAVVLGQAIWLVWTRRVPAWAGFALGLTCWLLYAAYDAPWYGRYDDSFNQTLALAAVLVVLAVLADDRVPRLRVVTYLASRSFAVYVVHQTVAYAVLAALWPQVPSVLAVPLAVAAVLVTAELLHRAVERPCAALARRFAERRPARAA</sequence>
<accession>A0ABT2JFC5</accession>
<protein>
    <submittedName>
        <fullName evidence="4">Acyltransferase</fullName>
    </submittedName>
</protein>
<feature type="transmembrane region" description="Helical" evidence="2">
    <location>
        <begin position="347"/>
        <end position="368"/>
    </location>
</feature>
<reference evidence="4 5" key="1">
    <citation type="submission" date="2021-02" db="EMBL/GenBank/DDBJ databases">
        <title>Actinophytocola xerophila sp. nov., isolated from soil of cotton cropping field.</title>
        <authorList>
            <person name="Huang R."/>
            <person name="Chen X."/>
            <person name="Ge X."/>
            <person name="Liu W."/>
        </authorList>
    </citation>
    <scope>NUCLEOTIDE SEQUENCE [LARGE SCALE GENOMIC DNA]</scope>
    <source>
        <strain evidence="4 5">S1-96</strain>
    </source>
</reference>
<organism evidence="4 5">
    <name type="scientific">Actinophytocola gossypii</name>
    <dbReference type="NCBI Taxonomy" id="2812003"/>
    <lineage>
        <taxon>Bacteria</taxon>
        <taxon>Bacillati</taxon>
        <taxon>Actinomycetota</taxon>
        <taxon>Actinomycetes</taxon>
        <taxon>Pseudonocardiales</taxon>
        <taxon>Pseudonocardiaceae</taxon>
    </lineage>
</organism>
<keyword evidence="2" id="KW-1133">Transmembrane helix</keyword>
<dbReference type="GO" id="GO:0016746">
    <property type="term" value="F:acyltransferase activity"/>
    <property type="evidence" value="ECO:0007669"/>
    <property type="project" value="UniProtKB-KW"/>
</dbReference>
<feature type="transmembrane region" description="Helical" evidence="2">
    <location>
        <begin position="164"/>
        <end position="192"/>
    </location>
</feature>
<feature type="transmembrane region" description="Helical" evidence="2">
    <location>
        <begin position="233"/>
        <end position="252"/>
    </location>
</feature>
<evidence type="ECO:0000256" key="2">
    <source>
        <dbReference type="SAM" id="Phobius"/>
    </source>
</evidence>
<feature type="transmembrane region" description="Helical" evidence="2">
    <location>
        <begin position="88"/>
        <end position="109"/>
    </location>
</feature>
<dbReference type="InterPro" id="IPR002656">
    <property type="entry name" value="Acyl_transf_3_dom"/>
</dbReference>
<feature type="region of interest" description="Disordered" evidence="1">
    <location>
        <begin position="1"/>
        <end position="36"/>
    </location>
</feature>
<dbReference type="InterPro" id="IPR050879">
    <property type="entry name" value="Acyltransferase_3"/>
</dbReference>
<feature type="transmembrane region" description="Helical" evidence="2">
    <location>
        <begin position="259"/>
        <end position="276"/>
    </location>
</feature>
<keyword evidence="4" id="KW-0012">Acyltransferase</keyword>
<keyword evidence="4" id="KW-0808">Transferase</keyword>
<dbReference type="EMBL" id="JAFFZE010000019">
    <property type="protein sequence ID" value="MCT2586581.1"/>
    <property type="molecule type" value="Genomic_DNA"/>
</dbReference>
<feature type="transmembrane region" description="Helical" evidence="2">
    <location>
        <begin position="318"/>
        <end position="341"/>
    </location>
</feature>
<evidence type="ECO:0000256" key="1">
    <source>
        <dbReference type="SAM" id="MobiDB-lite"/>
    </source>
</evidence>
<dbReference type="PANTHER" id="PTHR23028">
    <property type="entry name" value="ACETYLTRANSFERASE"/>
    <property type="match status" value="1"/>
</dbReference>
<feature type="transmembrane region" description="Helical" evidence="2">
    <location>
        <begin position="121"/>
        <end position="144"/>
    </location>
</feature>
<comment type="caution">
    <text evidence="4">The sequence shown here is derived from an EMBL/GenBank/DDBJ whole genome shotgun (WGS) entry which is preliminary data.</text>
</comment>
<keyword evidence="2" id="KW-0812">Transmembrane</keyword>